<keyword evidence="3" id="KW-0723">Serine/threonine-protein kinase</keyword>
<sequence>MAATVLQNNVDEPPKSPISPSSSQPISQGFRSLMAIRGQTSPFPTTPTSSAMSAFFDPPPGVPYADFIRSWSDSHVARWLTDIKCANHAATFRENDIRGDILLELDQQTLQEMGINSIGDRLRILNAVKTLRQRVASRSVESIKPPRLNTEDYLPGIGAEELPEVSPSTRRRNGRPAPLHLQPSSTNIRAEQQPDSARVKPNNVRPLPQIATPSSNTTDTAHTPGTRTNLPPLPPPPNYQPPQPPTGRQTVRSGRRTPTQNDNPPAYTTQALPPAPRDLLTPSSANWSGGYHLPTDPRPGNLGGGKPPQPTSRATSPLPNPTRPKPVPNNSTGNLHGRSSSNGSSPNKRSGSSHPYATALQPPAAQRPDLSPIQEQFAGQHNAASAGGTPSPPQYPVSTPRSQFTSTTPSHSNAPSLDDLRRKLVKFFLPDEGLTFTIDADTCAGGVEIIERVLKKVDKGGSRFTDVDGSMDHVRTEGGGLSVDGWGVYLNEGAEHPLSEGELLTVCHSPLEYSPRENPLILRKISRMRRDGSSSPSRFLNSNSRMSNNTKRASSISILSGLGVRDPERALDPPPSPSSRSGRGSPAISGSPAPAQKRPSKLSNFFGQRPPSELITNHLTEFFPNTEKKVLRTARNSIMSRNHLGLGKRDSAASWIPPLPSRFSSSTQGSATRMSNSPRTSFSSLAPPPLPDKMDTTVSDAASIMSEEIPRMSLSTEDGRSVELDVDSNHPDENFTSSHPELLPPIPFPTESFSESLESITNGEEGARISRASSNASRFSRRLSYMTELRSKRDRSDTASLMTVDEITKEVESRRETKRQSLALHPNNSSDTEEWTDVGQDPESSTLQQSEDEEDEDQDEDESGEEETLNEEDEEVEDYESDDEMDGGGAKKKSGNKWIKGALIGAGSFGKVYLGMDASTGTLMAVKQVELPTGSAPNLERKKSMLSALEREIELLQNLQHENIVQYLYSSLEDDCLNIFLEYVPGGSVTALLRNYGAFEEVLVSNFVRQILQGLSYLHERGIIHRDIKGANILVDNKGGVKISDFGISKKVDVQALSGNRAHRPSLQGSVFWMAPEVVKQSGHTQKADIWSVGCLVVEMLTGEHPWAQLTQMQAIFKIGSSAKPTIPADVSSEAQDFLARTFEINHEARPSAAQLLEHPFISQRSGSK</sequence>
<comment type="catalytic activity">
    <reaction evidence="9">
        <text>L-seryl-[protein] + ATP = O-phospho-L-seryl-[protein] + ADP + H(+)</text>
        <dbReference type="Rhea" id="RHEA:17989"/>
        <dbReference type="Rhea" id="RHEA-COMP:9863"/>
        <dbReference type="Rhea" id="RHEA-COMP:11604"/>
        <dbReference type="ChEBI" id="CHEBI:15378"/>
        <dbReference type="ChEBI" id="CHEBI:29999"/>
        <dbReference type="ChEBI" id="CHEBI:30616"/>
        <dbReference type="ChEBI" id="CHEBI:83421"/>
        <dbReference type="ChEBI" id="CHEBI:456216"/>
        <dbReference type="EC" id="2.7.11.25"/>
    </reaction>
</comment>
<feature type="binding site" evidence="10">
    <location>
        <position position="927"/>
    </location>
    <ligand>
        <name>ATP</name>
        <dbReference type="ChEBI" id="CHEBI:30616"/>
    </ligand>
</feature>
<dbReference type="InterPro" id="IPR017441">
    <property type="entry name" value="Protein_kinase_ATP_BS"/>
</dbReference>
<feature type="region of interest" description="Disordered" evidence="11">
    <location>
        <begin position="650"/>
        <end position="696"/>
    </location>
</feature>
<dbReference type="Pfam" id="PF00069">
    <property type="entry name" value="Pkinase"/>
    <property type="match status" value="1"/>
</dbReference>
<feature type="compositionally biased region" description="Basic and acidic residues" evidence="11">
    <location>
        <begin position="808"/>
        <end position="819"/>
    </location>
</feature>
<dbReference type="PROSITE" id="PS00108">
    <property type="entry name" value="PROTEIN_KINASE_ST"/>
    <property type="match status" value="1"/>
</dbReference>
<dbReference type="Gene3D" id="1.10.150.50">
    <property type="entry name" value="Transcription Factor, Ets-1"/>
    <property type="match status" value="1"/>
</dbReference>
<feature type="region of interest" description="Disordered" evidence="11">
    <location>
        <begin position="759"/>
        <end position="778"/>
    </location>
</feature>
<keyword evidence="4 14" id="KW-0808">Transferase</keyword>
<dbReference type="InterPro" id="IPR001660">
    <property type="entry name" value="SAM"/>
</dbReference>
<protein>
    <recommendedName>
        <fullName evidence="2">mitogen-activated protein kinase kinase kinase</fullName>
        <ecNumber evidence="2">2.7.11.25</ecNumber>
    </recommendedName>
</protein>
<evidence type="ECO:0000256" key="11">
    <source>
        <dbReference type="SAM" id="MobiDB-lite"/>
    </source>
</evidence>
<dbReference type="PANTHER" id="PTHR11584">
    <property type="entry name" value="SERINE/THREONINE PROTEIN KINASE"/>
    <property type="match status" value="1"/>
</dbReference>
<dbReference type="InterPro" id="IPR008271">
    <property type="entry name" value="Ser/Thr_kinase_AS"/>
</dbReference>
<dbReference type="PANTHER" id="PTHR11584:SF369">
    <property type="entry name" value="MITOGEN-ACTIVATED PROTEIN KINASE KINASE KINASE 19-RELATED"/>
    <property type="match status" value="1"/>
</dbReference>
<dbReference type="GO" id="GO:0004709">
    <property type="term" value="F:MAP kinase kinase kinase activity"/>
    <property type="evidence" value="ECO:0007669"/>
    <property type="project" value="UniProtKB-EC"/>
</dbReference>
<dbReference type="PROSITE" id="PS00107">
    <property type="entry name" value="PROTEIN_KINASE_ATP"/>
    <property type="match status" value="1"/>
</dbReference>
<evidence type="ECO:0000259" key="13">
    <source>
        <dbReference type="PROSITE" id="PS50105"/>
    </source>
</evidence>
<dbReference type="Proteomes" id="UP001498398">
    <property type="component" value="Unassembled WGS sequence"/>
</dbReference>
<keyword evidence="5 10" id="KW-0547">Nucleotide-binding</keyword>
<dbReference type="SUPFAM" id="SSF56112">
    <property type="entry name" value="Protein kinase-like (PK-like)"/>
    <property type="match status" value="1"/>
</dbReference>
<evidence type="ECO:0000256" key="3">
    <source>
        <dbReference type="ARBA" id="ARBA00022527"/>
    </source>
</evidence>
<dbReference type="EMBL" id="JBANRG010000004">
    <property type="protein sequence ID" value="KAK7467126.1"/>
    <property type="molecule type" value="Genomic_DNA"/>
</dbReference>
<dbReference type="PROSITE" id="PS50105">
    <property type="entry name" value="SAM_DOMAIN"/>
    <property type="match status" value="1"/>
</dbReference>
<evidence type="ECO:0000313" key="15">
    <source>
        <dbReference type="Proteomes" id="UP001498398"/>
    </source>
</evidence>
<feature type="domain" description="SAM" evidence="13">
    <location>
        <begin position="71"/>
        <end position="134"/>
    </location>
</feature>
<feature type="compositionally biased region" description="Polar residues" evidence="11">
    <location>
        <begin position="396"/>
        <end position="415"/>
    </location>
</feature>
<keyword evidence="15" id="KW-1185">Reference proteome</keyword>
<evidence type="ECO:0000256" key="7">
    <source>
        <dbReference type="ARBA" id="ARBA00022840"/>
    </source>
</evidence>
<feature type="compositionally biased region" description="Polar residues" evidence="11">
    <location>
        <begin position="182"/>
        <end position="195"/>
    </location>
</feature>
<feature type="compositionally biased region" description="Pro residues" evidence="11">
    <location>
        <begin position="318"/>
        <end position="327"/>
    </location>
</feature>
<evidence type="ECO:0000256" key="1">
    <source>
        <dbReference type="ARBA" id="ARBA00006529"/>
    </source>
</evidence>
<dbReference type="InterPro" id="IPR029458">
    <property type="entry name" value="Ras-bd_By2"/>
</dbReference>
<dbReference type="InterPro" id="IPR013761">
    <property type="entry name" value="SAM/pointed_sf"/>
</dbReference>
<feature type="region of interest" description="Disordered" evidence="11">
    <location>
        <begin position="1"/>
        <end position="26"/>
    </location>
</feature>
<evidence type="ECO:0000313" key="14">
    <source>
        <dbReference type="EMBL" id="KAK7467126.1"/>
    </source>
</evidence>
<feature type="compositionally biased region" description="Low complexity" evidence="11">
    <location>
        <begin position="336"/>
        <end position="355"/>
    </location>
</feature>
<feature type="region of interest" description="Disordered" evidence="11">
    <location>
        <begin position="808"/>
        <end position="893"/>
    </location>
</feature>
<feature type="compositionally biased region" description="Pro residues" evidence="11">
    <location>
        <begin position="231"/>
        <end position="245"/>
    </location>
</feature>
<evidence type="ECO:0000256" key="9">
    <source>
        <dbReference type="ARBA" id="ARBA00048329"/>
    </source>
</evidence>
<dbReference type="CDD" id="cd09534">
    <property type="entry name" value="SAM_Ste11_fungal"/>
    <property type="match status" value="1"/>
</dbReference>
<feature type="compositionally biased region" description="Low complexity" evidence="11">
    <location>
        <begin position="769"/>
        <end position="778"/>
    </location>
</feature>
<proteinExistence type="inferred from homology"/>
<reference evidence="14 15" key="1">
    <citation type="submission" date="2024-01" db="EMBL/GenBank/DDBJ databases">
        <title>A draft genome for the cacao thread blight pathogen Marasmiellus scandens.</title>
        <authorList>
            <person name="Baruah I.K."/>
            <person name="Leung J."/>
            <person name="Bukari Y."/>
            <person name="Amoako-Attah I."/>
            <person name="Meinhardt L.W."/>
            <person name="Bailey B.A."/>
            <person name="Cohen S.P."/>
        </authorList>
    </citation>
    <scope>NUCLEOTIDE SEQUENCE [LARGE SCALE GENOMIC DNA]</scope>
    <source>
        <strain evidence="14 15">GH-19</strain>
    </source>
</reference>
<comment type="similarity">
    <text evidence="1">Belongs to the protein kinase superfamily. STE Ser/Thr protein kinase family. MAP kinase kinase kinase subfamily.</text>
</comment>
<dbReference type="InterPro" id="IPR011009">
    <property type="entry name" value="Kinase-like_dom_sf"/>
</dbReference>
<dbReference type="SMART" id="SM00220">
    <property type="entry name" value="S_TKc"/>
    <property type="match status" value="1"/>
</dbReference>
<feature type="compositionally biased region" description="Acidic residues" evidence="11">
    <location>
        <begin position="850"/>
        <end position="886"/>
    </location>
</feature>
<dbReference type="Pfam" id="PF14847">
    <property type="entry name" value="Ras_bdg_2"/>
    <property type="match status" value="1"/>
</dbReference>
<feature type="compositionally biased region" description="Polar residues" evidence="11">
    <location>
        <begin position="249"/>
        <end position="271"/>
    </location>
</feature>
<keyword evidence="6" id="KW-0418">Kinase</keyword>
<dbReference type="InterPro" id="IPR000719">
    <property type="entry name" value="Prot_kinase_dom"/>
</dbReference>
<dbReference type="SMART" id="SM00454">
    <property type="entry name" value="SAM"/>
    <property type="match status" value="1"/>
</dbReference>
<feature type="compositionally biased region" description="Low complexity" evidence="11">
    <location>
        <begin position="533"/>
        <end position="545"/>
    </location>
</feature>
<evidence type="ECO:0000256" key="6">
    <source>
        <dbReference type="ARBA" id="ARBA00022777"/>
    </source>
</evidence>
<name>A0ABR1JWA5_9AGAR</name>
<feature type="compositionally biased region" description="Low complexity" evidence="11">
    <location>
        <begin position="578"/>
        <end position="595"/>
    </location>
</feature>
<dbReference type="Gene3D" id="1.10.510.10">
    <property type="entry name" value="Transferase(Phosphotransferase) domain 1"/>
    <property type="match status" value="1"/>
</dbReference>
<feature type="compositionally biased region" description="Polar residues" evidence="11">
    <location>
        <begin position="662"/>
        <end position="684"/>
    </location>
</feature>
<dbReference type="Pfam" id="PF00536">
    <property type="entry name" value="SAM_1"/>
    <property type="match status" value="1"/>
</dbReference>
<feature type="region of interest" description="Disordered" evidence="11">
    <location>
        <begin position="526"/>
        <end position="611"/>
    </location>
</feature>
<gene>
    <name evidence="14" type="primary">STE11</name>
    <name evidence="14" type="ORF">VKT23_004185</name>
</gene>
<feature type="compositionally biased region" description="Polar residues" evidence="11">
    <location>
        <begin position="373"/>
        <end position="383"/>
    </location>
</feature>
<feature type="compositionally biased region" description="Polar residues" evidence="11">
    <location>
        <begin position="211"/>
        <end position="221"/>
    </location>
</feature>
<organism evidence="14 15">
    <name type="scientific">Marasmiellus scandens</name>
    <dbReference type="NCBI Taxonomy" id="2682957"/>
    <lineage>
        <taxon>Eukaryota</taxon>
        <taxon>Fungi</taxon>
        <taxon>Dikarya</taxon>
        <taxon>Basidiomycota</taxon>
        <taxon>Agaricomycotina</taxon>
        <taxon>Agaricomycetes</taxon>
        <taxon>Agaricomycetidae</taxon>
        <taxon>Agaricales</taxon>
        <taxon>Marasmiineae</taxon>
        <taxon>Omphalotaceae</taxon>
        <taxon>Marasmiellus</taxon>
    </lineage>
</organism>
<feature type="compositionally biased region" description="Polar residues" evidence="11">
    <location>
        <begin position="546"/>
        <end position="558"/>
    </location>
</feature>
<dbReference type="PROSITE" id="PS50011">
    <property type="entry name" value="PROTEIN_KINASE_DOM"/>
    <property type="match status" value="1"/>
</dbReference>
<feature type="compositionally biased region" description="Polar residues" evidence="11">
    <location>
        <begin position="1"/>
        <end position="10"/>
    </location>
</feature>
<evidence type="ECO:0000256" key="8">
    <source>
        <dbReference type="ARBA" id="ARBA00047559"/>
    </source>
</evidence>
<dbReference type="SMART" id="SM01304">
    <property type="entry name" value="Ras_bdg_2"/>
    <property type="match status" value="1"/>
</dbReference>
<dbReference type="SUPFAM" id="SSF47769">
    <property type="entry name" value="SAM/Pointed domain"/>
    <property type="match status" value="1"/>
</dbReference>
<comment type="caution">
    <text evidence="14">The sequence shown here is derived from an EMBL/GenBank/DDBJ whole genome shotgun (WGS) entry which is preliminary data.</text>
</comment>
<evidence type="ECO:0000256" key="4">
    <source>
        <dbReference type="ARBA" id="ARBA00022679"/>
    </source>
</evidence>
<dbReference type="EC" id="2.7.11.25" evidence="2"/>
<evidence type="ECO:0000256" key="10">
    <source>
        <dbReference type="PROSITE-ProRule" id="PRU10141"/>
    </source>
</evidence>
<accession>A0ABR1JWA5</accession>
<keyword evidence="7 10" id="KW-0067">ATP-binding</keyword>
<feature type="region of interest" description="Disordered" evidence="11">
    <location>
        <begin position="136"/>
        <end position="416"/>
    </location>
</feature>
<evidence type="ECO:0000259" key="12">
    <source>
        <dbReference type="PROSITE" id="PS50011"/>
    </source>
</evidence>
<comment type="catalytic activity">
    <reaction evidence="8">
        <text>L-threonyl-[protein] + ATP = O-phospho-L-threonyl-[protein] + ADP + H(+)</text>
        <dbReference type="Rhea" id="RHEA:46608"/>
        <dbReference type="Rhea" id="RHEA-COMP:11060"/>
        <dbReference type="Rhea" id="RHEA-COMP:11605"/>
        <dbReference type="ChEBI" id="CHEBI:15378"/>
        <dbReference type="ChEBI" id="CHEBI:30013"/>
        <dbReference type="ChEBI" id="CHEBI:30616"/>
        <dbReference type="ChEBI" id="CHEBI:61977"/>
        <dbReference type="ChEBI" id="CHEBI:456216"/>
        <dbReference type="EC" id="2.7.11.25"/>
    </reaction>
</comment>
<feature type="domain" description="Protein kinase" evidence="12">
    <location>
        <begin position="898"/>
        <end position="1162"/>
    </location>
</feature>
<evidence type="ECO:0000256" key="2">
    <source>
        <dbReference type="ARBA" id="ARBA00012406"/>
    </source>
</evidence>
<evidence type="ECO:0000256" key="5">
    <source>
        <dbReference type="ARBA" id="ARBA00022741"/>
    </source>
</evidence>